<evidence type="ECO:0000256" key="3">
    <source>
        <dbReference type="ARBA" id="ARBA00022692"/>
    </source>
</evidence>
<dbReference type="GO" id="GO:0006955">
    <property type="term" value="P:immune response"/>
    <property type="evidence" value="ECO:0007669"/>
    <property type="project" value="TreeGrafter"/>
</dbReference>
<dbReference type="InterPro" id="IPR017452">
    <property type="entry name" value="GPCR_Rhodpsn_7TM"/>
</dbReference>
<evidence type="ECO:0000256" key="5">
    <source>
        <dbReference type="ARBA" id="ARBA00023040"/>
    </source>
</evidence>
<dbReference type="InterPro" id="IPR050119">
    <property type="entry name" value="CCR1-9-like"/>
</dbReference>
<dbReference type="GO" id="GO:0016493">
    <property type="term" value="F:C-C chemokine receptor activity"/>
    <property type="evidence" value="ECO:0007669"/>
    <property type="project" value="TreeGrafter"/>
</dbReference>
<dbReference type="GO" id="GO:0019957">
    <property type="term" value="F:C-C chemokine binding"/>
    <property type="evidence" value="ECO:0007669"/>
    <property type="project" value="TreeGrafter"/>
</dbReference>
<gene>
    <name evidence="13" type="primary">CX3CR1</name>
</gene>
<keyword evidence="7 9" id="KW-0675">Receptor</keyword>
<evidence type="ECO:0000313" key="13">
    <source>
        <dbReference type="RefSeq" id="XP_026545217.1"/>
    </source>
</evidence>
<dbReference type="PROSITE" id="PS50262">
    <property type="entry name" value="G_PROTEIN_RECEP_F1_2"/>
    <property type="match status" value="1"/>
</dbReference>
<evidence type="ECO:0000256" key="9">
    <source>
        <dbReference type="RuleBase" id="RU000688"/>
    </source>
</evidence>
<evidence type="ECO:0000256" key="10">
    <source>
        <dbReference type="SAM" id="Phobius"/>
    </source>
</evidence>
<dbReference type="KEGG" id="nss:113426979"/>
<keyword evidence="6 10" id="KW-0472">Membrane</keyword>
<feature type="transmembrane region" description="Helical" evidence="10">
    <location>
        <begin position="41"/>
        <end position="66"/>
    </location>
</feature>
<evidence type="ECO:0000256" key="8">
    <source>
        <dbReference type="ARBA" id="ARBA00023224"/>
    </source>
</evidence>
<keyword evidence="2" id="KW-1003">Cell membrane</keyword>
<dbReference type="SMART" id="SM01381">
    <property type="entry name" value="7TM_GPCR_Srsx"/>
    <property type="match status" value="1"/>
</dbReference>
<name>A0A6J1VQ44_9SAUR</name>
<sequence length="363" mass="41278">MSAEADKSLHIFAMTEETTEVIYEDGAIPCDKTDIKILGKIFLPVLYGLVFSIGLVGNFLVVLTILKARHQKSITDIFFLNLAISDLLFVISLPFWASYIIRDWTLGNFTCKMVSSFYSVGYFSGMFFITIISIDRYLAIVRATCIMKSRTVTYGHLISISIWALAVFFASPHFIFMQESDRKCTSSYPEHLNIIWPVFSYLEMNVIGFLLPICIMSYCYLQIIRTLLSCKNQCKQKAMKVISLVVIVFFLFWTPYHLSLFLQVLQYFEVFKDCGSLRSLDYTVHVTETVASSHCCLNPIIYVFAGEKFRKYFSHLVLRCISFTCACGCCGKCSSGVPTAIPDCTMTSNHTQNTSDREMSLLL</sequence>
<dbReference type="SUPFAM" id="SSF81321">
    <property type="entry name" value="Family A G protein-coupled receptor-like"/>
    <property type="match status" value="1"/>
</dbReference>
<feature type="transmembrane region" description="Helical" evidence="10">
    <location>
        <begin position="194"/>
        <end position="221"/>
    </location>
</feature>
<dbReference type="InterPro" id="IPR000355">
    <property type="entry name" value="Chemokine_rcpt"/>
</dbReference>
<feature type="domain" description="G-protein coupled receptors family 1 profile" evidence="11">
    <location>
        <begin position="57"/>
        <end position="302"/>
    </location>
</feature>
<dbReference type="PANTHER" id="PTHR10489:SF955">
    <property type="entry name" value="CX3C CHEMOKINE RECEPTOR 1"/>
    <property type="match status" value="1"/>
</dbReference>
<comment type="similarity">
    <text evidence="9">Belongs to the G-protein coupled receptor 1 family.</text>
</comment>
<proteinExistence type="inferred from homology"/>
<feature type="transmembrane region" description="Helical" evidence="10">
    <location>
        <begin position="78"/>
        <end position="97"/>
    </location>
</feature>
<evidence type="ECO:0000256" key="2">
    <source>
        <dbReference type="ARBA" id="ARBA00022475"/>
    </source>
</evidence>
<dbReference type="Pfam" id="PF00001">
    <property type="entry name" value="7tm_1"/>
    <property type="match status" value="1"/>
</dbReference>
<dbReference type="PRINTS" id="PR00237">
    <property type="entry name" value="GPCRRHODOPSN"/>
</dbReference>
<evidence type="ECO:0000256" key="7">
    <source>
        <dbReference type="ARBA" id="ARBA00023170"/>
    </source>
</evidence>
<dbReference type="RefSeq" id="XP_026545217.1">
    <property type="nucleotide sequence ID" value="XM_026689432.1"/>
</dbReference>
<dbReference type="InterPro" id="IPR000276">
    <property type="entry name" value="GPCR_Rhodpsn"/>
</dbReference>
<feature type="transmembrane region" description="Helical" evidence="10">
    <location>
        <begin position="151"/>
        <end position="174"/>
    </location>
</feature>
<keyword evidence="4 10" id="KW-1133">Transmembrane helix</keyword>
<keyword evidence="5 9" id="KW-0297">G-protein coupled receptor</keyword>
<protein>
    <submittedName>
        <fullName evidence="13">CX3C chemokine receptor 1 isoform X1</fullName>
    </submittedName>
</protein>
<dbReference type="GO" id="GO:0009897">
    <property type="term" value="C:external side of plasma membrane"/>
    <property type="evidence" value="ECO:0007669"/>
    <property type="project" value="TreeGrafter"/>
</dbReference>
<keyword evidence="12" id="KW-1185">Reference proteome</keyword>
<accession>A0A6J1VQ44</accession>
<dbReference type="Gene3D" id="1.20.1070.10">
    <property type="entry name" value="Rhodopsin 7-helix transmembrane proteins"/>
    <property type="match status" value="1"/>
</dbReference>
<feature type="transmembrane region" description="Helical" evidence="10">
    <location>
        <begin position="241"/>
        <end position="262"/>
    </location>
</feature>
<dbReference type="AlphaFoldDB" id="A0A6J1VQ44"/>
<keyword evidence="3 9" id="KW-0812">Transmembrane</keyword>
<dbReference type="GO" id="GO:0019722">
    <property type="term" value="P:calcium-mediated signaling"/>
    <property type="evidence" value="ECO:0007669"/>
    <property type="project" value="TreeGrafter"/>
</dbReference>
<feature type="transmembrane region" description="Helical" evidence="10">
    <location>
        <begin position="117"/>
        <end position="139"/>
    </location>
</feature>
<dbReference type="PANTHER" id="PTHR10489">
    <property type="entry name" value="CELL ADHESION MOLECULE"/>
    <property type="match status" value="1"/>
</dbReference>
<evidence type="ECO:0000259" key="11">
    <source>
        <dbReference type="PROSITE" id="PS50262"/>
    </source>
</evidence>
<dbReference type="PRINTS" id="PR00657">
    <property type="entry name" value="CCCHEMOKINER"/>
</dbReference>
<organism evidence="12 13">
    <name type="scientific">Notechis scutatus</name>
    <name type="common">mainland tiger snake</name>
    <dbReference type="NCBI Taxonomy" id="8663"/>
    <lineage>
        <taxon>Eukaryota</taxon>
        <taxon>Metazoa</taxon>
        <taxon>Chordata</taxon>
        <taxon>Craniata</taxon>
        <taxon>Vertebrata</taxon>
        <taxon>Euteleostomi</taxon>
        <taxon>Lepidosauria</taxon>
        <taxon>Squamata</taxon>
        <taxon>Bifurcata</taxon>
        <taxon>Unidentata</taxon>
        <taxon>Episquamata</taxon>
        <taxon>Toxicofera</taxon>
        <taxon>Serpentes</taxon>
        <taxon>Colubroidea</taxon>
        <taxon>Elapidae</taxon>
        <taxon>Hydrophiinae</taxon>
        <taxon>Notechis</taxon>
    </lineage>
</organism>
<reference evidence="13" key="1">
    <citation type="submission" date="2025-08" db="UniProtKB">
        <authorList>
            <consortium name="RefSeq"/>
        </authorList>
    </citation>
    <scope>IDENTIFICATION</scope>
</reference>
<dbReference type="CDD" id="cd14984">
    <property type="entry name" value="7tmA_Chemokine_R"/>
    <property type="match status" value="1"/>
</dbReference>
<dbReference type="Proteomes" id="UP000504612">
    <property type="component" value="Unplaced"/>
</dbReference>
<evidence type="ECO:0000256" key="4">
    <source>
        <dbReference type="ARBA" id="ARBA00022989"/>
    </source>
</evidence>
<dbReference type="GO" id="GO:0060326">
    <property type="term" value="P:cell chemotaxis"/>
    <property type="evidence" value="ECO:0007669"/>
    <property type="project" value="TreeGrafter"/>
</dbReference>
<dbReference type="GO" id="GO:0007204">
    <property type="term" value="P:positive regulation of cytosolic calcium ion concentration"/>
    <property type="evidence" value="ECO:0007669"/>
    <property type="project" value="TreeGrafter"/>
</dbReference>
<dbReference type="CTD" id="1524"/>
<dbReference type="PROSITE" id="PS00237">
    <property type="entry name" value="G_PROTEIN_RECEP_F1_1"/>
    <property type="match status" value="1"/>
</dbReference>
<evidence type="ECO:0000256" key="1">
    <source>
        <dbReference type="ARBA" id="ARBA00004651"/>
    </source>
</evidence>
<keyword evidence="8 9" id="KW-0807">Transducer</keyword>
<evidence type="ECO:0000313" key="12">
    <source>
        <dbReference type="Proteomes" id="UP000504612"/>
    </source>
</evidence>
<comment type="subcellular location">
    <subcellularLocation>
        <location evidence="1">Cell membrane</location>
        <topology evidence="1">Multi-pass membrane protein</topology>
    </subcellularLocation>
</comment>
<dbReference type="FunFam" id="1.20.1070.10:FF:000026">
    <property type="entry name" value="C-C chemokine receptor type 5"/>
    <property type="match status" value="1"/>
</dbReference>
<evidence type="ECO:0000256" key="6">
    <source>
        <dbReference type="ARBA" id="ARBA00023136"/>
    </source>
</evidence>
<dbReference type="GeneID" id="113426979"/>